<dbReference type="AlphaFoldDB" id="A0A7V8NNI5"/>
<evidence type="ECO:0000313" key="2">
    <source>
        <dbReference type="EMBL" id="MBA0084558.1"/>
    </source>
</evidence>
<name>A0A7V8NNI5_9BACT</name>
<sequence>MAATWLYRVASILFVLFALGHTYGFLSFRPSSAEGRAVYESMNSVHLVVRGQDYTYGGFYRGFGLSSTFSMLFWAFLCWYLGELARTNPAVIGALGWAFFAAQVAGAVLSFLYFGPPARVLSLLVALLVGLAAWLARS</sequence>
<dbReference type="Proteomes" id="UP000567293">
    <property type="component" value="Unassembled WGS sequence"/>
</dbReference>
<dbReference type="NCBIfam" id="NF047765">
    <property type="entry name" value="LIC_13387_fam"/>
    <property type="match status" value="1"/>
</dbReference>
<evidence type="ECO:0000256" key="1">
    <source>
        <dbReference type="SAM" id="Phobius"/>
    </source>
</evidence>
<protein>
    <submittedName>
        <fullName evidence="2">Uncharacterized protein</fullName>
    </submittedName>
</protein>
<comment type="caution">
    <text evidence="2">The sequence shown here is derived from an EMBL/GenBank/DDBJ whole genome shotgun (WGS) entry which is preliminary data.</text>
</comment>
<feature type="transmembrane region" description="Helical" evidence="1">
    <location>
        <begin position="59"/>
        <end position="82"/>
    </location>
</feature>
<accession>A0A7V8NNI5</accession>
<keyword evidence="3" id="KW-1185">Reference proteome</keyword>
<gene>
    <name evidence="2" type="ORF">HRJ53_06155</name>
</gene>
<dbReference type="InterPro" id="IPR058068">
    <property type="entry name" value="LIC_13387-like"/>
</dbReference>
<organism evidence="2 3">
    <name type="scientific">Candidatus Acidiferrum panamense</name>
    <dbReference type="NCBI Taxonomy" id="2741543"/>
    <lineage>
        <taxon>Bacteria</taxon>
        <taxon>Pseudomonadati</taxon>
        <taxon>Acidobacteriota</taxon>
        <taxon>Terriglobia</taxon>
        <taxon>Candidatus Acidiferrales</taxon>
        <taxon>Candidatus Acidiferrum</taxon>
    </lineage>
</organism>
<feature type="transmembrane region" description="Helical" evidence="1">
    <location>
        <begin position="94"/>
        <end position="114"/>
    </location>
</feature>
<keyword evidence="1" id="KW-1133">Transmembrane helix</keyword>
<evidence type="ECO:0000313" key="3">
    <source>
        <dbReference type="Proteomes" id="UP000567293"/>
    </source>
</evidence>
<keyword evidence="1" id="KW-0812">Transmembrane</keyword>
<feature type="transmembrane region" description="Helical" evidence="1">
    <location>
        <begin position="120"/>
        <end position="136"/>
    </location>
</feature>
<dbReference type="EMBL" id="JACDQQ010000613">
    <property type="protein sequence ID" value="MBA0084558.1"/>
    <property type="molecule type" value="Genomic_DNA"/>
</dbReference>
<reference evidence="2" key="1">
    <citation type="submission" date="2020-06" db="EMBL/GenBank/DDBJ databases">
        <title>Legume-microbial interactions unlock mineral nutrients during tropical forest succession.</title>
        <authorList>
            <person name="Epihov D.Z."/>
        </authorList>
    </citation>
    <scope>NUCLEOTIDE SEQUENCE [LARGE SCALE GENOMIC DNA]</scope>
    <source>
        <strain evidence="2">Pan2503</strain>
    </source>
</reference>
<keyword evidence="1" id="KW-0472">Membrane</keyword>
<proteinExistence type="predicted"/>